<accession>A0AAE1E5Q4</accession>
<comment type="caution">
    <text evidence="2">The sequence shown here is derived from an EMBL/GenBank/DDBJ whole genome shotgun (WGS) entry which is preliminary data.</text>
</comment>
<dbReference type="Proteomes" id="UP001283361">
    <property type="component" value="Unassembled WGS sequence"/>
</dbReference>
<organism evidence="2 3">
    <name type="scientific">Elysia crispata</name>
    <name type="common">lettuce slug</name>
    <dbReference type="NCBI Taxonomy" id="231223"/>
    <lineage>
        <taxon>Eukaryota</taxon>
        <taxon>Metazoa</taxon>
        <taxon>Spiralia</taxon>
        <taxon>Lophotrochozoa</taxon>
        <taxon>Mollusca</taxon>
        <taxon>Gastropoda</taxon>
        <taxon>Heterobranchia</taxon>
        <taxon>Euthyneura</taxon>
        <taxon>Panpulmonata</taxon>
        <taxon>Sacoglossa</taxon>
        <taxon>Placobranchoidea</taxon>
        <taxon>Plakobranchidae</taxon>
        <taxon>Elysia</taxon>
    </lineage>
</organism>
<reference evidence="2" key="1">
    <citation type="journal article" date="2023" name="G3 (Bethesda)">
        <title>A reference genome for the long-term kleptoplast-retaining sea slug Elysia crispata morphotype clarki.</title>
        <authorList>
            <person name="Eastman K.E."/>
            <person name="Pendleton A.L."/>
            <person name="Shaikh M.A."/>
            <person name="Suttiyut T."/>
            <person name="Ogas R."/>
            <person name="Tomko P."/>
            <person name="Gavelis G."/>
            <person name="Widhalm J.R."/>
            <person name="Wisecaver J.H."/>
        </authorList>
    </citation>
    <scope>NUCLEOTIDE SEQUENCE</scope>
    <source>
        <strain evidence="2">ECLA1</strain>
    </source>
</reference>
<gene>
    <name evidence="2" type="ORF">RRG08_000217</name>
</gene>
<dbReference type="EMBL" id="JAWDGP010001067">
    <property type="protein sequence ID" value="KAK3795359.1"/>
    <property type="molecule type" value="Genomic_DNA"/>
</dbReference>
<evidence type="ECO:0000256" key="1">
    <source>
        <dbReference type="SAM" id="MobiDB-lite"/>
    </source>
</evidence>
<evidence type="ECO:0000313" key="3">
    <source>
        <dbReference type="Proteomes" id="UP001283361"/>
    </source>
</evidence>
<protein>
    <submittedName>
        <fullName evidence="2">Uncharacterized protein</fullName>
    </submittedName>
</protein>
<evidence type="ECO:0000313" key="2">
    <source>
        <dbReference type="EMBL" id="KAK3795359.1"/>
    </source>
</evidence>
<name>A0AAE1E5Q4_9GAST</name>
<feature type="non-terminal residue" evidence="2">
    <location>
        <position position="1"/>
    </location>
</feature>
<sequence>MPSADPPSTHPRSRSDDRGNNIARVARQGKGIPPPSEARGGSPPGKSIRKRRHFFPHQGVLLRTLTHGKGFPEGSFGGAKADGCPPQFPIPSALRGGRSPLMTNVLKTRWHTPRRSYEGGDAKADPSTNVLKTRSSILTFPPMTRAQDHLRTLRATSQAGGKHPSPFAMWRKARHIEIGE</sequence>
<keyword evidence="3" id="KW-1185">Reference proteome</keyword>
<proteinExistence type="predicted"/>
<feature type="region of interest" description="Disordered" evidence="1">
    <location>
        <begin position="1"/>
        <end position="50"/>
    </location>
</feature>
<dbReference type="AlphaFoldDB" id="A0AAE1E5Q4"/>